<evidence type="ECO:0000256" key="1">
    <source>
        <dbReference type="ARBA" id="ARBA00022723"/>
    </source>
</evidence>
<dbReference type="SUPFAM" id="SSF144232">
    <property type="entry name" value="HIT/MYND zinc finger-like"/>
    <property type="match status" value="1"/>
</dbReference>
<evidence type="ECO:0000259" key="5">
    <source>
        <dbReference type="PROSITE" id="PS50865"/>
    </source>
</evidence>
<reference evidence="6 7" key="1">
    <citation type="submission" date="2024-11" db="EMBL/GenBank/DDBJ databases">
        <title>Chromosome-level genome assembly of the freshwater bivalve Anodonta woodiana.</title>
        <authorList>
            <person name="Chen X."/>
        </authorList>
    </citation>
    <scope>NUCLEOTIDE SEQUENCE [LARGE SCALE GENOMIC DNA]</scope>
    <source>
        <strain evidence="6">MN2024</strain>
        <tissue evidence="6">Gills</tissue>
    </source>
</reference>
<dbReference type="InterPro" id="IPR002893">
    <property type="entry name" value="Znf_MYND"/>
</dbReference>
<feature type="domain" description="MYND-type" evidence="5">
    <location>
        <begin position="7"/>
        <end position="46"/>
    </location>
</feature>
<keyword evidence="1" id="KW-0479">Metal-binding</keyword>
<proteinExistence type="predicted"/>
<sequence>MSIQVECASCKQSHLDLTRCAGCNDVFYCSQECQRKHWVEDHKVKCKGKFKLGEGQQDKENQLSLANLSIASDLNCMEPMMEKGETTCDKCGGNTGFDACANCRNMFYRIRERQKQEWKRQVQSTNDDTGFLDFMAFLRLTEIYGKETITIKTFKEAVGVANILFHGRWKIIDDLREISSESKINMNIQKQVFVGNIHRMHPMHFHQHGFYIQDSRGGETNVRFYLKNDDPAPYFQWNDLHPRRFICIICPVLHHLRDKHTGFRIRDPSEIRLLKL</sequence>
<dbReference type="AlphaFoldDB" id="A0ABD3UE44"/>
<accession>A0ABD3UE44</accession>
<keyword evidence="7" id="KW-1185">Reference proteome</keyword>
<dbReference type="Proteomes" id="UP001634394">
    <property type="component" value="Unassembled WGS sequence"/>
</dbReference>
<evidence type="ECO:0000256" key="2">
    <source>
        <dbReference type="ARBA" id="ARBA00022771"/>
    </source>
</evidence>
<gene>
    <name evidence="6" type="ORF">ACJMK2_017627</name>
</gene>
<comment type="caution">
    <text evidence="6">The sequence shown here is derived from an EMBL/GenBank/DDBJ whole genome shotgun (WGS) entry which is preliminary data.</text>
</comment>
<dbReference type="PROSITE" id="PS01360">
    <property type="entry name" value="ZF_MYND_1"/>
    <property type="match status" value="1"/>
</dbReference>
<protein>
    <recommendedName>
        <fullName evidence="5">MYND-type domain-containing protein</fullName>
    </recommendedName>
</protein>
<evidence type="ECO:0000256" key="4">
    <source>
        <dbReference type="PROSITE-ProRule" id="PRU00134"/>
    </source>
</evidence>
<evidence type="ECO:0000313" key="6">
    <source>
        <dbReference type="EMBL" id="KAL3846655.1"/>
    </source>
</evidence>
<dbReference type="PROSITE" id="PS50865">
    <property type="entry name" value="ZF_MYND_2"/>
    <property type="match status" value="1"/>
</dbReference>
<keyword evidence="2 4" id="KW-0863">Zinc-finger</keyword>
<name>A0ABD3UE44_SINWO</name>
<dbReference type="Gene3D" id="6.10.140.2220">
    <property type="match status" value="1"/>
</dbReference>
<organism evidence="6 7">
    <name type="scientific">Sinanodonta woodiana</name>
    <name type="common">Chinese pond mussel</name>
    <name type="synonym">Anodonta woodiana</name>
    <dbReference type="NCBI Taxonomy" id="1069815"/>
    <lineage>
        <taxon>Eukaryota</taxon>
        <taxon>Metazoa</taxon>
        <taxon>Spiralia</taxon>
        <taxon>Lophotrochozoa</taxon>
        <taxon>Mollusca</taxon>
        <taxon>Bivalvia</taxon>
        <taxon>Autobranchia</taxon>
        <taxon>Heteroconchia</taxon>
        <taxon>Palaeoheterodonta</taxon>
        <taxon>Unionida</taxon>
        <taxon>Unionoidea</taxon>
        <taxon>Unionidae</taxon>
        <taxon>Unioninae</taxon>
        <taxon>Sinanodonta</taxon>
    </lineage>
</organism>
<keyword evidence="3" id="KW-0862">Zinc</keyword>
<evidence type="ECO:0000256" key="3">
    <source>
        <dbReference type="ARBA" id="ARBA00022833"/>
    </source>
</evidence>
<dbReference type="GO" id="GO:0008270">
    <property type="term" value="F:zinc ion binding"/>
    <property type="evidence" value="ECO:0007669"/>
    <property type="project" value="UniProtKB-KW"/>
</dbReference>
<dbReference type="EMBL" id="JBJQND010000016">
    <property type="protein sequence ID" value="KAL3846655.1"/>
    <property type="molecule type" value="Genomic_DNA"/>
</dbReference>
<evidence type="ECO:0000313" key="7">
    <source>
        <dbReference type="Proteomes" id="UP001634394"/>
    </source>
</evidence>
<dbReference type="Pfam" id="PF01753">
    <property type="entry name" value="zf-MYND"/>
    <property type="match status" value="1"/>
</dbReference>